<dbReference type="Proteomes" id="UP000253250">
    <property type="component" value="Unassembled WGS sequence"/>
</dbReference>
<evidence type="ECO:0000313" key="2">
    <source>
        <dbReference type="Proteomes" id="UP000253250"/>
    </source>
</evidence>
<proteinExistence type="predicted"/>
<reference evidence="1 2" key="1">
    <citation type="submission" date="2018-02" db="EMBL/GenBank/DDBJ databases">
        <title>Insights into the biology of acidophilic members of the Acidiferrobacteraceae family derived from comparative genomic analyses.</title>
        <authorList>
            <person name="Issotta F."/>
            <person name="Thyssen C."/>
            <person name="Mena C."/>
            <person name="Moya A."/>
            <person name="Bellenberg S."/>
            <person name="Sproer C."/>
            <person name="Covarrubias P.C."/>
            <person name="Sand W."/>
            <person name="Quatrini R."/>
            <person name="Vera M."/>
        </authorList>
    </citation>
    <scope>NUCLEOTIDE SEQUENCE [LARGE SCALE GENOMIC DNA]</scope>
    <source>
        <strain evidence="2">m-1</strain>
    </source>
</reference>
<accession>A0A368HJ08</accession>
<dbReference type="EMBL" id="PSYR01000001">
    <property type="protein sequence ID" value="RCN59354.1"/>
    <property type="molecule type" value="Genomic_DNA"/>
</dbReference>
<comment type="caution">
    <text evidence="1">The sequence shown here is derived from an EMBL/GenBank/DDBJ whole genome shotgun (WGS) entry which is preliminary data.</text>
</comment>
<organism evidence="1 2">
    <name type="scientific">Acidiferrobacter thiooxydans</name>
    <dbReference type="NCBI Taxonomy" id="163359"/>
    <lineage>
        <taxon>Bacteria</taxon>
        <taxon>Pseudomonadati</taxon>
        <taxon>Pseudomonadota</taxon>
        <taxon>Gammaproteobacteria</taxon>
        <taxon>Acidiferrobacterales</taxon>
        <taxon>Acidiferrobacteraceae</taxon>
        <taxon>Acidiferrobacter</taxon>
    </lineage>
</organism>
<evidence type="ECO:0000313" key="1">
    <source>
        <dbReference type="EMBL" id="RCN59354.1"/>
    </source>
</evidence>
<name>A0A368HJ08_9GAMM</name>
<protein>
    <submittedName>
        <fullName evidence="1">Uncharacterized protein</fullName>
    </submittedName>
</protein>
<dbReference type="AlphaFoldDB" id="A0A368HJ08"/>
<sequence>MVHHLPQVEDRLRLNLPHIPLWAQIKKITIALFYGHTEEGAQGEIDENRIKGLGNYLPIDFLQA</sequence>
<gene>
    <name evidence="1" type="ORF">C4900_06550</name>
</gene>
<keyword evidence="2" id="KW-1185">Reference proteome</keyword>